<dbReference type="EMBL" id="JARKIB010000014">
    <property type="protein sequence ID" value="KAJ7772350.1"/>
    <property type="molecule type" value="Genomic_DNA"/>
</dbReference>
<evidence type="ECO:0000313" key="1">
    <source>
        <dbReference type="EMBL" id="KAJ7772350.1"/>
    </source>
</evidence>
<organism evidence="1 2">
    <name type="scientific">Mycena metata</name>
    <dbReference type="NCBI Taxonomy" id="1033252"/>
    <lineage>
        <taxon>Eukaryota</taxon>
        <taxon>Fungi</taxon>
        <taxon>Dikarya</taxon>
        <taxon>Basidiomycota</taxon>
        <taxon>Agaricomycotina</taxon>
        <taxon>Agaricomycetes</taxon>
        <taxon>Agaricomycetidae</taxon>
        <taxon>Agaricales</taxon>
        <taxon>Marasmiineae</taxon>
        <taxon>Mycenaceae</taxon>
        <taxon>Mycena</taxon>
    </lineage>
</organism>
<dbReference type="Proteomes" id="UP001215598">
    <property type="component" value="Unassembled WGS sequence"/>
</dbReference>
<proteinExistence type="predicted"/>
<accession>A0AAD7JV95</accession>
<dbReference type="AlphaFoldDB" id="A0AAD7JV95"/>
<sequence>MNYANVAPIVTVIGPGNFHHISYDSISALPSFVGMIPTSSAGVTNFLLSFSFSYLSFAFYWDGDGPAFWREGNSSFELPVGTSWADAIGVPWSDEKILGLDVEAEVAAATTNDVPVYIIPEQP</sequence>
<name>A0AAD7JV95_9AGAR</name>
<evidence type="ECO:0000313" key="2">
    <source>
        <dbReference type="Proteomes" id="UP001215598"/>
    </source>
</evidence>
<protein>
    <submittedName>
        <fullName evidence="1">Uncharacterized protein</fullName>
    </submittedName>
</protein>
<gene>
    <name evidence="1" type="ORF">B0H16DRAFT_1305250</name>
</gene>
<comment type="caution">
    <text evidence="1">The sequence shown here is derived from an EMBL/GenBank/DDBJ whole genome shotgun (WGS) entry which is preliminary data.</text>
</comment>
<reference evidence="1" key="1">
    <citation type="submission" date="2023-03" db="EMBL/GenBank/DDBJ databases">
        <title>Massive genome expansion in bonnet fungi (Mycena s.s.) driven by repeated elements and novel gene families across ecological guilds.</title>
        <authorList>
            <consortium name="Lawrence Berkeley National Laboratory"/>
            <person name="Harder C.B."/>
            <person name="Miyauchi S."/>
            <person name="Viragh M."/>
            <person name="Kuo A."/>
            <person name="Thoen E."/>
            <person name="Andreopoulos B."/>
            <person name="Lu D."/>
            <person name="Skrede I."/>
            <person name="Drula E."/>
            <person name="Henrissat B."/>
            <person name="Morin E."/>
            <person name="Kohler A."/>
            <person name="Barry K."/>
            <person name="LaButti K."/>
            <person name="Morin E."/>
            <person name="Salamov A."/>
            <person name="Lipzen A."/>
            <person name="Mereny Z."/>
            <person name="Hegedus B."/>
            <person name="Baldrian P."/>
            <person name="Stursova M."/>
            <person name="Weitz H."/>
            <person name="Taylor A."/>
            <person name="Grigoriev I.V."/>
            <person name="Nagy L.G."/>
            <person name="Martin F."/>
            <person name="Kauserud H."/>
        </authorList>
    </citation>
    <scope>NUCLEOTIDE SEQUENCE</scope>
    <source>
        <strain evidence="1">CBHHK182m</strain>
    </source>
</reference>
<keyword evidence="2" id="KW-1185">Reference proteome</keyword>